<proteinExistence type="predicted"/>
<dbReference type="EMBL" id="JAFEMO010000003">
    <property type="protein sequence ID" value="KAH7573677.1"/>
    <property type="molecule type" value="Genomic_DNA"/>
</dbReference>
<accession>A0ABQ8IAM2</accession>
<evidence type="ECO:0000313" key="2">
    <source>
        <dbReference type="Proteomes" id="UP000827721"/>
    </source>
</evidence>
<dbReference type="Proteomes" id="UP000827721">
    <property type="component" value="Unassembled WGS sequence"/>
</dbReference>
<gene>
    <name evidence="1" type="ORF">JRO89_XS03G0190600</name>
</gene>
<evidence type="ECO:0008006" key="3">
    <source>
        <dbReference type="Google" id="ProtNLM"/>
    </source>
</evidence>
<name>A0ABQ8IAM2_9ROSI</name>
<reference evidence="1 2" key="1">
    <citation type="submission" date="2021-02" db="EMBL/GenBank/DDBJ databases">
        <title>Plant Genome Project.</title>
        <authorList>
            <person name="Zhang R.-G."/>
        </authorList>
    </citation>
    <scope>NUCLEOTIDE SEQUENCE [LARGE SCALE GENOMIC DNA]</scope>
    <source>
        <tissue evidence="1">Leaves</tissue>
    </source>
</reference>
<protein>
    <recommendedName>
        <fullName evidence="3">F-box associated domain-containing protein</fullName>
    </recommendedName>
</protein>
<evidence type="ECO:0000313" key="1">
    <source>
        <dbReference type="EMBL" id="KAH7573677.1"/>
    </source>
</evidence>
<comment type="caution">
    <text evidence="1">The sequence shown here is derived from an EMBL/GenBank/DDBJ whole genome shotgun (WGS) entry which is preliminary data.</text>
</comment>
<sequence>MYCVDFPQNHWRDSSASASHGCLLLAADLDMITRNSCFALLLIFTLIDFEASEIEAFTLGILSSIWNPWMRRYKTVLETRNFLEVTRLSGFGYDHSTDDYVIVSLIVPPDDVVCKKHGFNLCVLGGRLCMINYDHDCHTDIWAWEGNKKGNWIKWMSIPCFEELQSNKYLAPRVLQRLQQQSMTEASEVGVEAKVCRHFLSEIDLHRKSSTPRASLQWTIEQEQCDSQR</sequence>
<organism evidence="1 2">
    <name type="scientific">Xanthoceras sorbifolium</name>
    <dbReference type="NCBI Taxonomy" id="99658"/>
    <lineage>
        <taxon>Eukaryota</taxon>
        <taxon>Viridiplantae</taxon>
        <taxon>Streptophyta</taxon>
        <taxon>Embryophyta</taxon>
        <taxon>Tracheophyta</taxon>
        <taxon>Spermatophyta</taxon>
        <taxon>Magnoliopsida</taxon>
        <taxon>eudicotyledons</taxon>
        <taxon>Gunneridae</taxon>
        <taxon>Pentapetalae</taxon>
        <taxon>rosids</taxon>
        <taxon>malvids</taxon>
        <taxon>Sapindales</taxon>
        <taxon>Sapindaceae</taxon>
        <taxon>Xanthoceroideae</taxon>
        <taxon>Xanthoceras</taxon>
    </lineage>
</organism>
<keyword evidence="2" id="KW-1185">Reference proteome</keyword>